<gene>
    <name evidence="3" type="ORF">AB5I84_10110</name>
</gene>
<proteinExistence type="predicted"/>
<evidence type="ECO:0000256" key="2">
    <source>
        <dbReference type="SAM" id="SignalP"/>
    </source>
</evidence>
<feature type="chain" id="PRO_5047144252" description="Tol-pal system protein YbgF" evidence="2">
    <location>
        <begin position="21"/>
        <end position="83"/>
    </location>
</feature>
<keyword evidence="2" id="KW-0732">Signal</keyword>
<accession>A0ABV4AIM1</accession>
<evidence type="ECO:0008006" key="5">
    <source>
        <dbReference type="Google" id="ProtNLM"/>
    </source>
</evidence>
<feature type="region of interest" description="Disordered" evidence="1">
    <location>
        <begin position="18"/>
        <end position="54"/>
    </location>
</feature>
<evidence type="ECO:0000313" key="4">
    <source>
        <dbReference type="Proteomes" id="UP001562065"/>
    </source>
</evidence>
<evidence type="ECO:0000256" key="1">
    <source>
        <dbReference type="SAM" id="MobiDB-lite"/>
    </source>
</evidence>
<protein>
    <recommendedName>
        <fullName evidence="5">Tol-pal system protein YbgF</fullName>
    </recommendedName>
</protein>
<reference evidence="3 4" key="1">
    <citation type="submission" date="2024-07" db="EMBL/GenBank/DDBJ databases">
        <authorList>
            <person name="Ren Q."/>
        </authorList>
    </citation>
    <scope>NUCLEOTIDE SEQUENCE [LARGE SCALE GENOMIC DNA]</scope>
    <source>
        <strain evidence="3 4">REN37</strain>
    </source>
</reference>
<dbReference type="RefSeq" id="WP_369455734.1">
    <property type="nucleotide sequence ID" value="NZ_JBGCUO010000001.1"/>
</dbReference>
<dbReference type="Proteomes" id="UP001562065">
    <property type="component" value="Unassembled WGS sequence"/>
</dbReference>
<feature type="signal peptide" evidence="2">
    <location>
        <begin position="1"/>
        <end position="20"/>
    </location>
</feature>
<feature type="compositionally biased region" description="Low complexity" evidence="1">
    <location>
        <begin position="43"/>
        <end position="54"/>
    </location>
</feature>
<dbReference type="EMBL" id="JBGCUO010000001">
    <property type="protein sequence ID" value="MEY1662500.1"/>
    <property type="molecule type" value="Genomic_DNA"/>
</dbReference>
<name>A0ABV4AIM1_9GAMM</name>
<feature type="compositionally biased region" description="Basic and acidic residues" evidence="1">
    <location>
        <begin position="27"/>
        <end position="42"/>
    </location>
</feature>
<evidence type="ECO:0000313" key="3">
    <source>
        <dbReference type="EMBL" id="MEY1662500.1"/>
    </source>
</evidence>
<keyword evidence="4" id="KW-1185">Reference proteome</keyword>
<comment type="caution">
    <text evidence="3">The sequence shown here is derived from an EMBL/GenBank/DDBJ whole genome shotgun (WGS) entry which is preliminary data.</text>
</comment>
<sequence length="83" mass="8925">MRCSPLFLLVGLALSAAAHADTPTPEDAARSEQARLSAELDRAQQQLSAQQQRLAEQERQLDALNAALEQAQRRAAVSAPSTD</sequence>
<organism evidence="3 4">
    <name type="scientific">Isoalcanivorax beigongshangi</name>
    <dbReference type="NCBI Taxonomy" id="3238810"/>
    <lineage>
        <taxon>Bacteria</taxon>
        <taxon>Pseudomonadati</taxon>
        <taxon>Pseudomonadota</taxon>
        <taxon>Gammaproteobacteria</taxon>
        <taxon>Oceanospirillales</taxon>
        <taxon>Alcanivoracaceae</taxon>
        <taxon>Isoalcanivorax</taxon>
    </lineage>
</organism>